<dbReference type="EMBL" id="JALNTZ010000007">
    <property type="protein sequence ID" value="KAJ3646255.1"/>
    <property type="molecule type" value="Genomic_DNA"/>
</dbReference>
<evidence type="ECO:0000313" key="1">
    <source>
        <dbReference type="EMBL" id="KAJ3646255.1"/>
    </source>
</evidence>
<evidence type="ECO:0000313" key="2">
    <source>
        <dbReference type="EMBL" id="KAJ3646305.1"/>
    </source>
</evidence>
<protein>
    <submittedName>
        <fullName evidence="1">Uncharacterized protein</fullName>
    </submittedName>
</protein>
<organism evidence="1 3">
    <name type="scientific">Zophobas morio</name>
    <dbReference type="NCBI Taxonomy" id="2755281"/>
    <lineage>
        <taxon>Eukaryota</taxon>
        <taxon>Metazoa</taxon>
        <taxon>Ecdysozoa</taxon>
        <taxon>Arthropoda</taxon>
        <taxon>Hexapoda</taxon>
        <taxon>Insecta</taxon>
        <taxon>Pterygota</taxon>
        <taxon>Neoptera</taxon>
        <taxon>Endopterygota</taxon>
        <taxon>Coleoptera</taxon>
        <taxon>Polyphaga</taxon>
        <taxon>Cucujiformia</taxon>
        <taxon>Tenebrionidae</taxon>
        <taxon>Zophobas</taxon>
    </lineage>
</organism>
<dbReference type="EMBL" id="JALNTZ010000007">
    <property type="protein sequence ID" value="KAJ3646305.1"/>
    <property type="molecule type" value="Genomic_DNA"/>
</dbReference>
<dbReference type="AlphaFoldDB" id="A0AA38HXZ4"/>
<comment type="caution">
    <text evidence="1">The sequence shown here is derived from an EMBL/GenBank/DDBJ whole genome shotgun (WGS) entry which is preliminary data.</text>
</comment>
<reference evidence="1" key="1">
    <citation type="journal article" date="2023" name="G3 (Bethesda)">
        <title>Whole genome assemblies of Zophobas morio and Tenebrio molitor.</title>
        <authorList>
            <person name="Kaur S."/>
            <person name="Stinson S.A."/>
            <person name="diCenzo G.C."/>
        </authorList>
    </citation>
    <scope>NUCLEOTIDE SEQUENCE</scope>
    <source>
        <strain evidence="1">QUZm001</strain>
    </source>
</reference>
<sequence length="120" mass="14271">MIAFSFLREREWKSENFGPFILLSLSSAIRRSRVVARSDDAYQTYVWLPGYTALKYLQTKMKNLIFHILEVCNSNLRYKFGKLVLIKRGDEGVESVILRRLTVKVYRTYVVMSFISYYRH</sequence>
<evidence type="ECO:0000313" key="3">
    <source>
        <dbReference type="Proteomes" id="UP001168821"/>
    </source>
</evidence>
<name>A0AA38HXZ4_9CUCU</name>
<accession>A0AA38HXZ4</accession>
<proteinExistence type="predicted"/>
<gene>
    <name evidence="1" type="ORF">Zmor_023849</name>
    <name evidence="2" type="ORF">Zmor_023897</name>
</gene>
<dbReference type="Proteomes" id="UP001168821">
    <property type="component" value="Unassembled WGS sequence"/>
</dbReference>
<keyword evidence="3" id="KW-1185">Reference proteome</keyword>